<dbReference type="InterPro" id="IPR029519">
    <property type="entry name" value="RdCVF2"/>
</dbReference>
<organism evidence="2">
    <name type="scientific">Albugo laibachii Nc14</name>
    <dbReference type="NCBI Taxonomy" id="890382"/>
    <lineage>
        <taxon>Eukaryota</taxon>
        <taxon>Sar</taxon>
        <taxon>Stramenopiles</taxon>
        <taxon>Oomycota</taxon>
        <taxon>Peronosporomycetes</taxon>
        <taxon>Albuginales</taxon>
        <taxon>Albuginaceae</taxon>
        <taxon>Albugo</taxon>
    </lineage>
</organism>
<dbReference type="EMBL" id="FR824268">
    <property type="protein sequence ID" value="CCA24137.1"/>
    <property type="molecule type" value="Genomic_DNA"/>
</dbReference>
<feature type="domain" description="Thioredoxin" evidence="1">
    <location>
        <begin position="1"/>
        <end position="148"/>
    </location>
</feature>
<dbReference type="GO" id="GO:0045494">
    <property type="term" value="P:photoreceptor cell maintenance"/>
    <property type="evidence" value="ECO:0007669"/>
    <property type="project" value="InterPro"/>
</dbReference>
<accession>F0WS19</accession>
<dbReference type="HOGENOM" id="CLU_116457_1_0_1"/>
<name>F0WS19_9STRA</name>
<evidence type="ECO:0000313" key="2">
    <source>
        <dbReference type="EMBL" id="CCA24137.1"/>
    </source>
</evidence>
<reference evidence="2" key="1">
    <citation type="journal article" date="2011" name="PLoS Biol.">
        <title>Gene gain and loss during evolution of obligate parasitism in the white rust pathogen of Arabidopsis thaliana.</title>
        <authorList>
            <person name="Kemen E."/>
            <person name="Gardiner A."/>
            <person name="Schultz-Larsen T."/>
            <person name="Kemen A.C."/>
            <person name="Balmuth A.L."/>
            <person name="Robert-Seilaniantz A."/>
            <person name="Bailey K."/>
            <person name="Holub E."/>
            <person name="Studholme D.J."/>
            <person name="Maclean D."/>
            <person name="Jones J.D."/>
        </authorList>
    </citation>
    <scope>NUCLEOTIDE SEQUENCE</scope>
</reference>
<reference evidence="2" key="2">
    <citation type="submission" date="2011-02" db="EMBL/GenBank/DDBJ databases">
        <authorList>
            <person name="MacLean D."/>
        </authorList>
    </citation>
    <scope>NUCLEOTIDE SEQUENCE</scope>
</reference>
<sequence>MELQTKLGHTVDASSVEGKLHALYFGADWCGDCQRFLPVLKDFYQRINAKEKRLEVIFIGSNRSEEEDLIDFQKHESWLRLVFNSPFRTTLKQIYNVCAKAEEVDLNISDRKSGIPCVIIVDAKGHLVDFNGVNTIEQFGESAFDRWK</sequence>
<dbReference type="SUPFAM" id="SSF52833">
    <property type="entry name" value="Thioredoxin-like"/>
    <property type="match status" value="1"/>
</dbReference>
<dbReference type="PANTHER" id="PTHR46762">
    <property type="entry name" value="NUCLEOREDOXIN-LIKE PROTEIN 2"/>
    <property type="match status" value="1"/>
</dbReference>
<dbReference type="PROSITE" id="PS51352">
    <property type="entry name" value="THIOREDOXIN_2"/>
    <property type="match status" value="1"/>
</dbReference>
<dbReference type="AlphaFoldDB" id="F0WS19"/>
<proteinExistence type="predicted"/>
<dbReference type="PANTHER" id="PTHR46762:SF1">
    <property type="entry name" value="NUCLEOREDOXIN-LIKE PROTEIN 2"/>
    <property type="match status" value="1"/>
</dbReference>
<evidence type="ECO:0000259" key="1">
    <source>
        <dbReference type="PROSITE" id="PS51352"/>
    </source>
</evidence>
<dbReference type="InterPro" id="IPR012336">
    <property type="entry name" value="Thioredoxin-like_fold"/>
</dbReference>
<protein>
    <submittedName>
        <fullName evidence="2">Thioredoxin putative</fullName>
    </submittedName>
</protein>
<dbReference type="Pfam" id="PF13905">
    <property type="entry name" value="Thioredoxin_8"/>
    <property type="match status" value="1"/>
</dbReference>
<dbReference type="InterPro" id="IPR013766">
    <property type="entry name" value="Thioredoxin_domain"/>
</dbReference>
<dbReference type="Gene3D" id="3.40.30.10">
    <property type="entry name" value="Glutaredoxin"/>
    <property type="match status" value="1"/>
</dbReference>
<dbReference type="InterPro" id="IPR036249">
    <property type="entry name" value="Thioredoxin-like_sf"/>
</dbReference>
<gene>
    <name evidence="2" type="primary">AlNc14C223G9161</name>
    <name evidence="2" type="ORF">ALNC14_102810</name>
</gene>